<name>A0ACC2SPF8_9FUNG</name>
<keyword evidence="2" id="KW-1185">Reference proteome</keyword>
<organism evidence="1 2">
    <name type="scientific">Entomophthora muscae</name>
    <dbReference type="NCBI Taxonomy" id="34485"/>
    <lineage>
        <taxon>Eukaryota</taxon>
        <taxon>Fungi</taxon>
        <taxon>Fungi incertae sedis</taxon>
        <taxon>Zoopagomycota</taxon>
        <taxon>Entomophthoromycotina</taxon>
        <taxon>Entomophthoromycetes</taxon>
        <taxon>Entomophthorales</taxon>
        <taxon>Entomophthoraceae</taxon>
        <taxon>Entomophthora</taxon>
    </lineage>
</organism>
<evidence type="ECO:0000313" key="2">
    <source>
        <dbReference type="Proteomes" id="UP001165960"/>
    </source>
</evidence>
<sequence>MEPNIKEAVATDPSILYVRKENKIKVSKAAEIEKLVAYGKTYLEGNSEEDLIITGVGQLISKAIIVTEILKKDSAYQLHTEVSLLKSESTPSLTSEGKDKTSFQPMIEIKVRRIQS</sequence>
<evidence type="ECO:0000313" key="1">
    <source>
        <dbReference type="EMBL" id="KAJ9064299.1"/>
    </source>
</evidence>
<dbReference type="Proteomes" id="UP001165960">
    <property type="component" value="Unassembled WGS sequence"/>
</dbReference>
<protein>
    <submittedName>
        <fullName evidence="1">Uncharacterized protein</fullName>
    </submittedName>
</protein>
<reference evidence="1" key="1">
    <citation type="submission" date="2022-04" db="EMBL/GenBank/DDBJ databases">
        <title>Genome of the entomopathogenic fungus Entomophthora muscae.</title>
        <authorList>
            <person name="Elya C."/>
            <person name="Lovett B.R."/>
            <person name="Lee E."/>
            <person name="Macias A.M."/>
            <person name="Hajek A.E."/>
            <person name="De Bivort B.L."/>
            <person name="Kasson M.T."/>
            <person name="De Fine Licht H.H."/>
            <person name="Stajich J.E."/>
        </authorList>
    </citation>
    <scope>NUCLEOTIDE SEQUENCE</scope>
    <source>
        <strain evidence="1">Berkeley</strain>
    </source>
</reference>
<comment type="caution">
    <text evidence="1">The sequence shown here is derived from an EMBL/GenBank/DDBJ whole genome shotgun (WGS) entry which is preliminary data.</text>
</comment>
<accession>A0ACC2SPF8</accession>
<proteinExistence type="predicted"/>
<dbReference type="EMBL" id="QTSX02004497">
    <property type="protein sequence ID" value="KAJ9064299.1"/>
    <property type="molecule type" value="Genomic_DNA"/>
</dbReference>
<gene>
    <name evidence="1" type="ORF">DSO57_1032066</name>
</gene>